<keyword evidence="8" id="KW-1185">Reference proteome</keyword>
<dbReference type="Proteomes" id="UP000269154">
    <property type="component" value="Unassembled WGS sequence"/>
</dbReference>
<dbReference type="EMBL" id="RCBY01000074">
    <property type="protein sequence ID" value="RQH42266.1"/>
    <property type="molecule type" value="Genomic_DNA"/>
</dbReference>
<evidence type="ECO:0000313" key="8">
    <source>
        <dbReference type="Proteomes" id="UP000269154"/>
    </source>
</evidence>
<evidence type="ECO:0000259" key="6">
    <source>
        <dbReference type="PROSITE" id="PS50850"/>
    </source>
</evidence>
<dbReference type="RefSeq" id="WP_124154791.1">
    <property type="nucleotide sequence ID" value="NZ_CAWOLW010000689.1"/>
</dbReference>
<dbReference type="GO" id="GO:0022857">
    <property type="term" value="F:transmembrane transporter activity"/>
    <property type="evidence" value="ECO:0007669"/>
    <property type="project" value="InterPro"/>
</dbReference>
<comment type="subcellular location">
    <subcellularLocation>
        <location evidence="1">Cell membrane</location>
        <topology evidence="1">Multi-pass membrane protein</topology>
    </subcellularLocation>
</comment>
<feature type="domain" description="Major facilitator superfamily (MFS) profile" evidence="6">
    <location>
        <begin position="5"/>
        <end position="380"/>
    </location>
</feature>
<comment type="caution">
    <text evidence="7">The sequence shown here is derived from an EMBL/GenBank/DDBJ whole genome shotgun (WGS) entry which is preliminary data.</text>
</comment>
<feature type="transmembrane region" description="Helical" evidence="5">
    <location>
        <begin position="93"/>
        <end position="119"/>
    </location>
</feature>
<gene>
    <name evidence="7" type="ORF">D5R40_14600</name>
</gene>
<dbReference type="InterPro" id="IPR036259">
    <property type="entry name" value="MFS_trans_sf"/>
</dbReference>
<keyword evidence="2 5" id="KW-0812">Transmembrane</keyword>
<feature type="transmembrane region" description="Helical" evidence="5">
    <location>
        <begin position="270"/>
        <end position="287"/>
    </location>
</feature>
<proteinExistence type="predicted"/>
<evidence type="ECO:0000256" key="4">
    <source>
        <dbReference type="ARBA" id="ARBA00023136"/>
    </source>
</evidence>
<sequence length="385" mass="41995">MKKKQMLALGLHRFAVAMVARGLSPLLPVYAIYLDANSQLVGYYMSFLQIALITGNFLGGWLGDKLGNKKVLLIASTVVSIPTIWLIGQVNNIWQLATLTAIVWCFYLGIGINLNITLVGLLSNPEERGKVFGIFSVVAALAGLLTGLTFGPIADMWGYSTMFKFVCLFSCIFALSELFLEDKPISNTHLPEKINEQSTKKWSKEFLLMLIATLIMGLVSFGGNLGISLAMNQQGFLLRHISFVMGFSASISFLFSPLSGWMSDKFGHKPILISCYLIGALGIFSLASAVSLWQFYLAACGISFLSYVALGPSSALITDLVAPDFLGRGISLFRTALRAGGILGFTFTGSLIEKMGISLIFALEGLILIFAVGLLIPQQYWRQKF</sequence>
<feature type="transmembrane region" description="Helical" evidence="5">
    <location>
        <begin position="206"/>
        <end position="231"/>
    </location>
</feature>
<feature type="transmembrane region" description="Helical" evidence="5">
    <location>
        <begin position="357"/>
        <end position="376"/>
    </location>
</feature>
<dbReference type="PANTHER" id="PTHR23526">
    <property type="entry name" value="INTEGRAL MEMBRANE TRANSPORT PROTEIN-RELATED"/>
    <property type="match status" value="1"/>
</dbReference>
<feature type="transmembrane region" description="Helical" evidence="5">
    <location>
        <begin position="41"/>
        <end position="59"/>
    </location>
</feature>
<keyword evidence="3 5" id="KW-1133">Transmembrane helix</keyword>
<dbReference type="Pfam" id="PF07690">
    <property type="entry name" value="MFS_1"/>
    <property type="match status" value="1"/>
</dbReference>
<dbReference type="GO" id="GO:0005886">
    <property type="term" value="C:plasma membrane"/>
    <property type="evidence" value="ECO:0007669"/>
    <property type="project" value="UniProtKB-SubCell"/>
</dbReference>
<dbReference type="SUPFAM" id="SSF103473">
    <property type="entry name" value="MFS general substrate transporter"/>
    <property type="match status" value="1"/>
</dbReference>
<feature type="transmembrane region" description="Helical" evidence="5">
    <location>
        <begin position="237"/>
        <end position="258"/>
    </location>
</feature>
<feature type="transmembrane region" description="Helical" evidence="5">
    <location>
        <begin position="293"/>
        <end position="310"/>
    </location>
</feature>
<evidence type="ECO:0000256" key="5">
    <source>
        <dbReference type="SAM" id="Phobius"/>
    </source>
</evidence>
<feature type="transmembrane region" description="Helical" evidence="5">
    <location>
        <begin position="131"/>
        <end position="150"/>
    </location>
</feature>
<dbReference type="InterPro" id="IPR011701">
    <property type="entry name" value="MFS"/>
</dbReference>
<name>A0A3N6QJ24_9CYAN</name>
<accession>A0A3N6QJ24</accession>
<evidence type="ECO:0000256" key="1">
    <source>
        <dbReference type="ARBA" id="ARBA00004651"/>
    </source>
</evidence>
<dbReference type="InterPro" id="IPR020846">
    <property type="entry name" value="MFS_dom"/>
</dbReference>
<reference evidence="7 8" key="1">
    <citation type="journal article" date="2018" name="ACS Chem. Biol.">
        <title>Ketoreductase domain dysfunction expands chemodiversity: malyngamide biosynthesis in the cyanobacterium Okeania hirsuta.</title>
        <authorList>
            <person name="Moss N.A."/>
            <person name="Leao T."/>
            <person name="Rankin M."/>
            <person name="McCullough T.M."/>
            <person name="Qu P."/>
            <person name="Korobeynikov A."/>
            <person name="Smith J.L."/>
            <person name="Gerwick L."/>
            <person name="Gerwick W.H."/>
        </authorList>
    </citation>
    <scope>NUCLEOTIDE SEQUENCE [LARGE SCALE GENOMIC DNA]</scope>
    <source>
        <strain evidence="7 8">PAB10Feb10-1</strain>
    </source>
</reference>
<dbReference type="PANTHER" id="PTHR23526:SF4">
    <property type="entry name" value="INTEGRAL MEMBRANE TRANSPORT PROTEIN"/>
    <property type="match status" value="1"/>
</dbReference>
<protein>
    <submittedName>
        <fullName evidence="7">MFS transporter</fullName>
    </submittedName>
</protein>
<feature type="transmembrane region" description="Helical" evidence="5">
    <location>
        <begin position="71"/>
        <end position="87"/>
    </location>
</feature>
<dbReference type="Gene3D" id="1.20.1250.20">
    <property type="entry name" value="MFS general substrate transporter like domains"/>
    <property type="match status" value="2"/>
</dbReference>
<evidence type="ECO:0000256" key="3">
    <source>
        <dbReference type="ARBA" id="ARBA00022989"/>
    </source>
</evidence>
<keyword evidence="4 5" id="KW-0472">Membrane</keyword>
<dbReference type="PROSITE" id="PS50850">
    <property type="entry name" value="MFS"/>
    <property type="match status" value="1"/>
</dbReference>
<organism evidence="7 8">
    <name type="scientific">Okeania hirsuta</name>
    <dbReference type="NCBI Taxonomy" id="1458930"/>
    <lineage>
        <taxon>Bacteria</taxon>
        <taxon>Bacillati</taxon>
        <taxon>Cyanobacteriota</taxon>
        <taxon>Cyanophyceae</taxon>
        <taxon>Oscillatoriophycideae</taxon>
        <taxon>Oscillatoriales</taxon>
        <taxon>Microcoleaceae</taxon>
        <taxon>Okeania</taxon>
    </lineage>
</organism>
<evidence type="ECO:0000313" key="7">
    <source>
        <dbReference type="EMBL" id="RQH42266.1"/>
    </source>
</evidence>
<dbReference type="OrthoDB" id="9793283at2"/>
<evidence type="ECO:0000256" key="2">
    <source>
        <dbReference type="ARBA" id="ARBA00022692"/>
    </source>
</evidence>
<dbReference type="AlphaFoldDB" id="A0A3N6QJ24"/>
<dbReference type="InterPro" id="IPR052528">
    <property type="entry name" value="Sugar_transport-like"/>
</dbReference>